<dbReference type="Pfam" id="PF08544">
    <property type="entry name" value="GHMP_kinases_C"/>
    <property type="match status" value="1"/>
</dbReference>
<evidence type="ECO:0000256" key="2">
    <source>
        <dbReference type="ARBA" id="ARBA00022777"/>
    </source>
</evidence>
<dbReference type="InterPro" id="IPR014606">
    <property type="entry name" value="Heptose_7-P_kinase"/>
</dbReference>
<dbReference type="GO" id="GO:0004335">
    <property type="term" value="F:galactokinase activity"/>
    <property type="evidence" value="ECO:0007669"/>
    <property type="project" value="TreeGrafter"/>
</dbReference>
<name>A0A1F7WHB8_9BACT</name>
<evidence type="ECO:0000256" key="1">
    <source>
        <dbReference type="ARBA" id="ARBA00022741"/>
    </source>
</evidence>
<dbReference type="Proteomes" id="UP000176198">
    <property type="component" value="Unassembled WGS sequence"/>
</dbReference>
<dbReference type="InterPro" id="IPR013750">
    <property type="entry name" value="GHMP_kinase_C_dom"/>
</dbReference>
<accession>A0A1F7WHB8</accession>
<dbReference type="InterPro" id="IPR036554">
    <property type="entry name" value="GHMP_kinase_C_sf"/>
</dbReference>
<dbReference type="AlphaFoldDB" id="A0A1F7WHB8"/>
<dbReference type="PANTHER" id="PTHR10457:SF9">
    <property type="entry name" value="D-GLYCERO-ALPHA-D-MANNO-HEPTOSE 7-PHOSPHATE KINASE"/>
    <property type="match status" value="1"/>
</dbReference>
<keyword evidence="1" id="KW-0547">Nucleotide-binding</keyword>
<evidence type="ECO:0000313" key="6">
    <source>
        <dbReference type="EMBL" id="OGM02170.1"/>
    </source>
</evidence>
<proteinExistence type="predicted"/>
<reference evidence="6 7" key="1">
    <citation type="journal article" date="2016" name="Nat. Commun.">
        <title>Thousands of microbial genomes shed light on interconnected biogeochemical processes in an aquifer system.</title>
        <authorList>
            <person name="Anantharaman K."/>
            <person name="Brown C.T."/>
            <person name="Hug L.A."/>
            <person name="Sharon I."/>
            <person name="Castelle C.J."/>
            <person name="Probst A.J."/>
            <person name="Thomas B.C."/>
            <person name="Singh A."/>
            <person name="Wilkins M.J."/>
            <person name="Karaoz U."/>
            <person name="Brodie E.L."/>
            <person name="Williams K.H."/>
            <person name="Hubbard S.S."/>
            <person name="Banfield J.F."/>
        </authorList>
    </citation>
    <scope>NUCLEOTIDE SEQUENCE [LARGE SCALE GENOMIC DNA]</scope>
</reference>
<comment type="caution">
    <text evidence="6">The sequence shown here is derived from an EMBL/GenBank/DDBJ whole genome shotgun (WGS) entry which is preliminary data.</text>
</comment>
<keyword evidence="2" id="KW-0808">Transferase</keyword>
<dbReference type="PRINTS" id="PR00960">
    <property type="entry name" value="LMBPPROTEIN"/>
</dbReference>
<evidence type="ECO:0000256" key="3">
    <source>
        <dbReference type="ARBA" id="ARBA00022840"/>
    </source>
</evidence>
<dbReference type="PIRSF" id="PIRSF036406">
    <property type="entry name" value="Hept_kin"/>
    <property type="match status" value="1"/>
</dbReference>
<dbReference type="InterPro" id="IPR001174">
    <property type="entry name" value="HddA/FKP"/>
</dbReference>
<dbReference type="GO" id="GO:0006012">
    <property type="term" value="P:galactose metabolic process"/>
    <property type="evidence" value="ECO:0007669"/>
    <property type="project" value="TreeGrafter"/>
</dbReference>
<evidence type="ECO:0000259" key="5">
    <source>
        <dbReference type="Pfam" id="PF08544"/>
    </source>
</evidence>
<evidence type="ECO:0000313" key="7">
    <source>
        <dbReference type="Proteomes" id="UP000176198"/>
    </source>
</evidence>
<dbReference type="SUPFAM" id="SSF54211">
    <property type="entry name" value="Ribosomal protein S5 domain 2-like"/>
    <property type="match status" value="1"/>
</dbReference>
<keyword evidence="2" id="KW-0418">Kinase</keyword>
<dbReference type="InterPro" id="IPR020568">
    <property type="entry name" value="Ribosomal_Su5_D2-typ_SF"/>
</dbReference>
<organism evidence="6 7">
    <name type="scientific">Candidatus Woesebacteria bacterium GWA1_41_8</name>
    <dbReference type="NCBI Taxonomy" id="1802471"/>
    <lineage>
        <taxon>Bacteria</taxon>
        <taxon>Candidatus Woeseibacteriota</taxon>
    </lineage>
</organism>
<dbReference type="SUPFAM" id="SSF55060">
    <property type="entry name" value="GHMP Kinase, C-terminal domain"/>
    <property type="match status" value="1"/>
</dbReference>
<feature type="domain" description="GHMP kinase C-terminal" evidence="5">
    <location>
        <begin position="229"/>
        <end position="309"/>
    </location>
</feature>
<feature type="domain" description="GHMP kinase N-terminal" evidence="4">
    <location>
        <begin position="88"/>
        <end position="158"/>
    </location>
</feature>
<dbReference type="InterPro" id="IPR006204">
    <property type="entry name" value="GHMP_kinase_N_dom"/>
</dbReference>
<dbReference type="STRING" id="1802471.A2115_01510"/>
<keyword evidence="3" id="KW-0067">ATP-binding</keyword>
<dbReference type="EMBL" id="MGFJ01000028">
    <property type="protein sequence ID" value="OGM02170.1"/>
    <property type="molecule type" value="Genomic_DNA"/>
</dbReference>
<gene>
    <name evidence="6" type="ORF">A2115_01510</name>
</gene>
<dbReference type="GO" id="GO:0005829">
    <property type="term" value="C:cytosol"/>
    <property type="evidence" value="ECO:0007669"/>
    <property type="project" value="TreeGrafter"/>
</dbReference>
<protein>
    <submittedName>
        <fullName evidence="6">Uncharacterized protein</fullName>
    </submittedName>
</protein>
<dbReference type="Gene3D" id="3.30.230.120">
    <property type="match status" value="1"/>
</dbReference>
<dbReference type="PANTHER" id="PTHR10457">
    <property type="entry name" value="MEVALONATE KINASE/GALACTOKINASE"/>
    <property type="match status" value="1"/>
</dbReference>
<dbReference type="Pfam" id="PF00288">
    <property type="entry name" value="GHMP_kinases_N"/>
    <property type="match status" value="1"/>
</dbReference>
<sequence length="322" mass="36265">MKIFSPVRISFAGGGTDLPFFYEKFGGRVLNATLNFGWHIELRKNPFKAIDIIFEGKRISFLEDEKQHQGDAFKIIRGPIKDFLPYKSGFFLTVKKDRPLLGLGSSGSLIVGLCNILSKFKGQRLSPRTIAERAFAIEYEDLGWLTGKQDHYAASFGGINIFHFGPKNVRVEPLKLEKKTKSQLRERLKIFFIGGARSFDLQKKLSEAVSEKKRLASLFKLREQVGLSAELLKKGDLDGLGELLNDSWNEKKKSNPSVSNDKIEKIYYLALKSGALGGKLAGAGQGGHMFFISKKGQEEKLVKRLQDFGVENVNFDFYSRRV</sequence>
<evidence type="ECO:0000259" key="4">
    <source>
        <dbReference type="Pfam" id="PF00288"/>
    </source>
</evidence>
<dbReference type="GO" id="GO:0005524">
    <property type="term" value="F:ATP binding"/>
    <property type="evidence" value="ECO:0007669"/>
    <property type="project" value="UniProtKB-KW"/>
</dbReference>